<dbReference type="InterPro" id="IPR029240">
    <property type="entry name" value="MMS19_N"/>
</dbReference>
<comment type="caution">
    <text evidence="8">The sequence shown here is derived from an EMBL/GenBank/DDBJ whole genome shotgun (WGS) entry which is preliminary data.</text>
</comment>
<feature type="domain" description="MMS19 C-terminal" evidence="6">
    <location>
        <begin position="568"/>
        <end position="955"/>
    </location>
</feature>
<protein>
    <recommendedName>
        <fullName evidence="5">MMS19 nucleotide excision repair protein</fullName>
    </recommendedName>
</protein>
<evidence type="ECO:0000313" key="9">
    <source>
        <dbReference type="Proteomes" id="UP000271974"/>
    </source>
</evidence>
<comment type="function">
    <text evidence="5">Key component of the cytosolic iron-sulfur protein assembly (CIA) complex, a multiprotein complex that mediates the incorporation of iron-sulfur cluster into apoproteins specifically involved in DNA metabolism and genomic integrity. In the CIA complex, MMS19 acts as an adapter between early-acting CIA components and a subset of cellular target iron-sulfur proteins.</text>
</comment>
<reference evidence="8 9" key="1">
    <citation type="submission" date="2019-01" db="EMBL/GenBank/DDBJ databases">
        <title>A draft genome assembly of the solar-powered sea slug Elysia chlorotica.</title>
        <authorList>
            <person name="Cai H."/>
            <person name="Li Q."/>
            <person name="Fang X."/>
            <person name="Li J."/>
            <person name="Curtis N.E."/>
            <person name="Altenburger A."/>
            <person name="Shibata T."/>
            <person name="Feng M."/>
            <person name="Maeda T."/>
            <person name="Schwartz J.A."/>
            <person name="Shigenobu S."/>
            <person name="Lundholm N."/>
            <person name="Nishiyama T."/>
            <person name="Yang H."/>
            <person name="Hasebe M."/>
            <person name="Li S."/>
            <person name="Pierce S.K."/>
            <person name="Wang J."/>
        </authorList>
    </citation>
    <scope>NUCLEOTIDE SEQUENCE [LARGE SCALE GENOMIC DNA]</scope>
    <source>
        <strain evidence="8">EC2010</strain>
        <tissue evidence="8">Whole organism of an adult</tissue>
    </source>
</reference>
<evidence type="ECO:0000256" key="4">
    <source>
        <dbReference type="ARBA" id="ARBA00023242"/>
    </source>
</evidence>
<evidence type="ECO:0000256" key="3">
    <source>
        <dbReference type="ARBA" id="ARBA00022737"/>
    </source>
</evidence>
<feature type="domain" description="MMS19 N-terminal" evidence="7">
    <location>
        <begin position="39"/>
        <end position="300"/>
    </location>
</feature>
<dbReference type="SUPFAM" id="SSF48371">
    <property type="entry name" value="ARM repeat"/>
    <property type="match status" value="1"/>
</dbReference>
<dbReference type="GO" id="GO:0016226">
    <property type="term" value="P:iron-sulfur cluster assembly"/>
    <property type="evidence" value="ECO:0007669"/>
    <property type="project" value="UniProtKB-UniRule"/>
</dbReference>
<gene>
    <name evidence="8" type="ORF">EGW08_009361</name>
</gene>
<dbReference type="Proteomes" id="UP000271974">
    <property type="component" value="Unassembled WGS sequence"/>
</dbReference>
<dbReference type="GO" id="GO:0097361">
    <property type="term" value="C:cytosolic [4Fe-4S] assembly targeting complex"/>
    <property type="evidence" value="ECO:0007669"/>
    <property type="project" value="UniProtKB-UniRule"/>
</dbReference>
<dbReference type="Pfam" id="PF14500">
    <property type="entry name" value="MMS19_N"/>
    <property type="match status" value="1"/>
</dbReference>
<keyword evidence="5" id="KW-0234">DNA repair</keyword>
<keyword evidence="5" id="KW-0963">Cytoplasm</keyword>
<dbReference type="PANTHER" id="PTHR12891">
    <property type="entry name" value="DNA REPAIR/TRANSCRIPTION PROTEIN MET18/MMS19"/>
    <property type="match status" value="1"/>
</dbReference>
<comment type="subunit">
    <text evidence="5">Component of the CIA complex.</text>
</comment>
<dbReference type="GO" id="GO:0006281">
    <property type="term" value="P:DNA repair"/>
    <property type="evidence" value="ECO:0007669"/>
    <property type="project" value="UniProtKB-UniRule"/>
</dbReference>
<comment type="similarity">
    <text evidence="2 5">Belongs to the MET18/MMS19 family.</text>
</comment>
<evidence type="ECO:0000256" key="1">
    <source>
        <dbReference type="ARBA" id="ARBA00004123"/>
    </source>
</evidence>
<dbReference type="InterPro" id="IPR024687">
    <property type="entry name" value="MMS19_C"/>
</dbReference>
<evidence type="ECO:0000256" key="2">
    <source>
        <dbReference type="ARBA" id="ARBA00009340"/>
    </source>
</evidence>
<sequence length="1004" mass="111121">MAASMEHEIERYLLGDPLEASKVIASEINKSNAKFISFIEGLQAGLTNSDNVTRGRATHMIGDVVEMLPPSFLSQEQGDMLTTFLLSKLRDHHSVQPHALQSLAVLTSRCSPLGDETVKDICHTIFQEVQNQTLSHADRGATYRVLQNLLGASTQILKDMGGDFVIGFIQQMDAEKDPRNLLICFNCAHFICSNFSLGPFAEEMFEILGCYFPVDFVPPPNNPHGITKEELVIALRKCFGATSQFAEYSIPLLLEKMTSDLQSARLDSFLTLAECAPVYGVKGLTPFLGSINSTVKREVLMNITSALVGAANNAITSVYKALVQSSTNLINLSNVSESIVELYQDVVKFLEGTDLKKGCLAFSLCHAVANSSAFAMGVMIPLVLPSLISCCQKQDQVSEQLAFVKELNGFLSVIHSQKGNTDVLSSLQILIKSACTVFDQLLKSTSSDLQLEAIKGLSLISTPSIAADADQIQNFLVMLVTKSLTVPCSDLRWEVLKSLQAILEEEPKLSEQTIKSLVEQSKQDNFKLASEALVYTAVNRDSFTKVNNIFLEIMSQDIQALSENSDHLLSCAQAMKQLVHQISFTEMFSQVQASTALPLISLSIQASELWTKESSKTCQALMSCFRETFYVFGQFMEKSEVASFWDKMTLLFLEGEIENHDFSKNLKKVQPFQSESSWQQTRLVALMEGFVASADIQALVERREQIFEAAYILALHSPDEFTHLSACKCVAALVNKAPIGSQIQWFLEPIVDKLKRAMARENTLPSRLRAVQLWLWLTKAMEIRGHSATTILSSHLVSLLDDPDVGSEVGRSLSMIVEDMDMFSARNHSIITPLYKQRFFALNLKALLNGYQNAVSKDIKQNYLLAMSGIVSRLPLQVTKPHLTQMMPLLMLALRDSKNPNLGPILSTMSMAGAIAPQTVSSNMDSLVPQLLDLSIASVDMKVRIAALECLEQLTGLPSHVLVPHQTKVVHELKKALDDKKRLVRRQAAETRSSWILLQPESKS</sequence>
<dbReference type="GO" id="GO:0005634">
    <property type="term" value="C:nucleus"/>
    <property type="evidence" value="ECO:0007669"/>
    <property type="project" value="UniProtKB-SubCell"/>
</dbReference>
<evidence type="ECO:0000259" key="7">
    <source>
        <dbReference type="Pfam" id="PF14500"/>
    </source>
</evidence>
<keyword evidence="5" id="KW-0227">DNA damage</keyword>
<name>A0A433TN20_ELYCH</name>
<dbReference type="GO" id="GO:0051604">
    <property type="term" value="P:protein maturation"/>
    <property type="evidence" value="ECO:0007669"/>
    <property type="project" value="UniProtKB-UniRule"/>
</dbReference>
<dbReference type="Pfam" id="PF12460">
    <property type="entry name" value="MMS19_C"/>
    <property type="match status" value="1"/>
</dbReference>
<keyword evidence="4 5" id="KW-0539">Nucleus</keyword>
<dbReference type="InterPro" id="IPR039920">
    <property type="entry name" value="MMS19"/>
</dbReference>
<evidence type="ECO:0000259" key="6">
    <source>
        <dbReference type="Pfam" id="PF12460"/>
    </source>
</evidence>
<organism evidence="8 9">
    <name type="scientific">Elysia chlorotica</name>
    <name type="common">Eastern emerald elysia</name>
    <name type="synonym">Sea slug</name>
    <dbReference type="NCBI Taxonomy" id="188477"/>
    <lineage>
        <taxon>Eukaryota</taxon>
        <taxon>Metazoa</taxon>
        <taxon>Spiralia</taxon>
        <taxon>Lophotrochozoa</taxon>
        <taxon>Mollusca</taxon>
        <taxon>Gastropoda</taxon>
        <taxon>Heterobranchia</taxon>
        <taxon>Euthyneura</taxon>
        <taxon>Panpulmonata</taxon>
        <taxon>Sacoglossa</taxon>
        <taxon>Placobranchoidea</taxon>
        <taxon>Plakobranchidae</taxon>
        <taxon>Elysia</taxon>
    </lineage>
</organism>
<dbReference type="PANTHER" id="PTHR12891:SF0">
    <property type="entry name" value="MMS19 NUCLEOTIDE EXCISION REPAIR PROTEIN HOMOLOG"/>
    <property type="match status" value="1"/>
</dbReference>
<comment type="subcellular location">
    <subcellularLocation>
        <location evidence="5">Cytoplasm</location>
        <location evidence="5">Cytoskeleton</location>
        <location evidence="5">Spindle</location>
    </subcellularLocation>
    <subcellularLocation>
        <location evidence="1 5">Nucleus</location>
    </subcellularLocation>
</comment>
<dbReference type="STRING" id="188477.A0A433TN20"/>
<keyword evidence="3" id="KW-0677">Repeat</keyword>
<dbReference type="InterPro" id="IPR016024">
    <property type="entry name" value="ARM-type_fold"/>
</dbReference>
<dbReference type="InterPro" id="IPR011989">
    <property type="entry name" value="ARM-like"/>
</dbReference>
<dbReference type="Gene3D" id="1.25.10.10">
    <property type="entry name" value="Leucine-rich Repeat Variant"/>
    <property type="match status" value="2"/>
</dbReference>
<keyword evidence="5" id="KW-0206">Cytoskeleton</keyword>
<evidence type="ECO:0000313" key="8">
    <source>
        <dbReference type="EMBL" id="RUS82896.1"/>
    </source>
</evidence>
<dbReference type="EMBL" id="RQTK01000267">
    <property type="protein sequence ID" value="RUS82896.1"/>
    <property type="molecule type" value="Genomic_DNA"/>
</dbReference>
<evidence type="ECO:0000256" key="5">
    <source>
        <dbReference type="RuleBase" id="RU367072"/>
    </source>
</evidence>
<dbReference type="OrthoDB" id="342900at2759"/>
<dbReference type="AlphaFoldDB" id="A0A433TN20"/>
<proteinExistence type="inferred from homology"/>
<accession>A0A433TN20</accession>
<dbReference type="GO" id="GO:0005819">
    <property type="term" value="C:spindle"/>
    <property type="evidence" value="ECO:0007669"/>
    <property type="project" value="UniProtKB-SubCell"/>
</dbReference>
<keyword evidence="9" id="KW-1185">Reference proteome</keyword>